<dbReference type="OrthoDB" id="538249at2759"/>
<evidence type="ECO:0000313" key="9">
    <source>
        <dbReference type="EMBL" id="ETO03821.1"/>
    </source>
</evidence>
<proteinExistence type="predicted"/>
<evidence type="ECO:0000256" key="4">
    <source>
        <dbReference type="ARBA" id="ARBA00022691"/>
    </source>
</evidence>
<evidence type="ECO:0000256" key="1">
    <source>
        <dbReference type="ARBA" id="ARBA00001966"/>
    </source>
</evidence>
<dbReference type="GO" id="GO:0046872">
    <property type="term" value="F:metal ion binding"/>
    <property type="evidence" value="ECO:0007669"/>
    <property type="project" value="UniProtKB-KW"/>
</dbReference>
<keyword evidence="3" id="KW-0698">rRNA processing</keyword>
<dbReference type="Gene3D" id="1.10.150.530">
    <property type="match status" value="1"/>
</dbReference>
<evidence type="ECO:0000256" key="2">
    <source>
        <dbReference type="ARBA" id="ARBA00022485"/>
    </source>
</evidence>
<reference evidence="9 10" key="1">
    <citation type="journal article" date="2013" name="Curr. Biol.">
        <title>The Genome of the Foraminiferan Reticulomyxa filosa.</title>
        <authorList>
            <person name="Glockner G."/>
            <person name="Hulsmann N."/>
            <person name="Schleicher M."/>
            <person name="Noegel A.A."/>
            <person name="Eichinger L."/>
            <person name="Gallinger C."/>
            <person name="Pawlowski J."/>
            <person name="Sierra R."/>
            <person name="Euteneuer U."/>
            <person name="Pillet L."/>
            <person name="Moustafa A."/>
            <person name="Platzer M."/>
            <person name="Groth M."/>
            <person name="Szafranski K."/>
            <person name="Schliwa M."/>
        </authorList>
    </citation>
    <scope>NUCLEOTIDE SEQUENCE [LARGE SCALE GENOMIC DNA]</scope>
</reference>
<dbReference type="PANTHER" id="PTHR30544">
    <property type="entry name" value="23S RRNA METHYLTRANSFERASE"/>
    <property type="match status" value="1"/>
</dbReference>
<dbReference type="Pfam" id="PF21016">
    <property type="entry name" value="RlmN_N"/>
    <property type="match status" value="1"/>
</dbReference>
<dbReference type="CDD" id="cd01335">
    <property type="entry name" value="Radical_SAM"/>
    <property type="match status" value="1"/>
</dbReference>
<evidence type="ECO:0000259" key="8">
    <source>
        <dbReference type="PROSITE" id="PS51918"/>
    </source>
</evidence>
<sequence length="351" mass="39896">KMNYFEEVPAIKYIISPFDSDKELTEEHETPVIVAEKATTIETLTVSDAVMKMDLHDLPALMFINRGNKKLNIVYYRKDGEEFKALGELSFRAKQLWQWVYVQGEIDFFQMSNLPLALRTELSKLYTLERASVSKELISQDETRKWLLKFPDNNEIETVFIPEKSRGTLCVSSQVGCTLTCSFCHTGTQPLVKNLSAQEILAQILYAKDNLQDWPASKEGRKLTNVVMMGMGEPLLNYENVSKALKIAMNHNGLDLSKRKITLSTSGIVPLIEQCGNELGVNLAISLHAVRDDLRNILVPINKRYPLKELLEACKNYPALNNSRRITFEYVMLKNVNDSKADAKELNSQLL</sequence>
<gene>
    <name evidence="9" type="ORF">RFI_33578</name>
</gene>
<dbReference type="InterPro" id="IPR040072">
    <property type="entry name" value="Methyltransferase_A"/>
</dbReference>
<protein>
    <submittedName>
        <fullName evidence="9">Radical SAM enzyme</fullName>
    </submittedName>
</protein>
<accession>X6LR12</accession>
<dbReference type="EMBL" id="ASPP01031770">
    <property type="protein sequence ID" value="ETO03821.1"/>
    <property type="molecule type" value="Genomic_DNA"/>
</dbReference>
<keyword evidence="5" id="KW-0479">Metal-binding</keyword>
<name>X6LR12_RETFI</name>
<evidence type="ECO:0000256" key="7">
    <source>
        <dbReference type="ARBA" id="ARBA00023014"/>
    </source>
</evidence>
<dbReference type="GO" id="GO:0070475">
    <property type="term" value="P:rRNA base methylation"/>
    <property type="evidence" value="ECO:0007669"/>
    <property type="project" value="InterPro"/>
</dbReference>
<dbReference type="SUPFAM" id="SSF102114">
    <property type="entry name" value="Radical SAM enzymes"/>
    <property type="match status" value="1"/>
</dbReference>
<dbReference type="Gene3D" id="3.30.505.50">
    <property type="entry name" value="Sigma 54 modulation/S30EA ribosomal protein, C-terminal domain"/>
    <property type="match status" value="1"/>
</dbReference>
<keyword evidence="10" id="KW-1185">Reference proteome</keyword>
<feature type="non-terminal residue" evidence="9">
    <location>
        <position position="1"/>
    </location>
</feature>
<keyword evidence="2" id="KW-0004">4Fe-4S</keyword>
<feature type="domain" description="Radical SAM core" evidence="8">
    <location>
        <begin position="163"/>
        <end position="351"/>
    </location>
</feature>
<keyword evidence="6" id="KW-0408">Iron</keyword>
<dbReference type="GO" id="GO:0003824">
    <property type="term" value="F:catalytic activity"/>
    <property type="evidence" value="ECO:0007669"/>
    <property type="project" value="InterPro"/>
</dbReference>
<evidence type="ECO:0000256" key="3">
    <source>
        <dbReference type="ARBA" id="ARBA00022552"/>
    </source>
</evidence>
<dbReference type="PANTHER" id="PTHR30544:SF5">
    <property type="entry name" value="RADICAL SAM CORE DOMAIN-CONTAINING PROTEIN"/>
    <property type="match status" value="1"/>
</dbReference>
<dbReference type="InterPro" id="IPR038416">
    <property type="entry name" value="Ribosom_S30AE_C_sf"/>
</dbReference>
<dbReference type="OMA" id="RHITFEY"/>
<dbReference type="GO" id="GO:0051539">
    <property type="term" value="F:4 iron, 4 sulfur cluster binding"/>
    <property type="evidence" value="ECO:0007669"/>
    <property type="project" value="UniProtKB-KW"/>
</dbReference>
<dbReference type="InterPro" id="IPR032528">
    <property type="entry name" value="Ribosom_S30AE_C"/>
</dbReference>
<comment type="cofactor">
    <cofactor evidence="1">
        <name>[4Fe-4S] cluster</name>
        <dbReference type="ChEBI" id="CHEBI:49883"/>
    </cofactor>
</comment>
<dbReference type="AlphaFoldDB" id="X6LR12"/>
<keyword evidence="7" id="KW-0411">Iron-sulfur</keyword>
<dbReference type="InterPro" id="IPR027492">
    <property type="entry name" value="RNA_MTrfase_RlmN"/>
</dbReference>
<dbReference type="Proteomes" id="UP000023152">
    <property type="component" value="Unassembled WGS sequence"/>
</dbReference>
<dbReference type="InterPro" id="IPR013785">
    <property type="entry name" value="Aldolase_TIM"/>
</dbReference>
<evidence type="ECO:0000256" key="6">
    <source>
        <dbReference type="ARBA" id="ARBA00023004"/>
    </source>
</evidence>
<dbReference type="InterPro" id="IPR058240">
    <property type="entry name" value="rSAM_sf"/>
</dbReference>
<dbReference type="InterPro" id="IPR048641">
    <property type="entry name" value="RlmN_N"/>
</dbReference>
<dbReference type="SFLD" id="SFLDS00029">
    <property type="entry name" value="Radical_SAM"/>
    <property type="match status" value="1"/>
</dbReference>
<dbReference type="Pfam" id="PF16321">
    <property type="entry name" value="Ribosom_S30AE_C"/>
    <property type="match status" value="1"/>
</dbReference>
<dbReference type="PROSITE" id="PS51918">
    <property type="entry name" value="RADICAL_SAM"/>
    <property type="match status" value="1"/>
</dbReference>
<evidence type="ECO:0000313" key="10">
    <source>
        <dbReference type="Proteomes" id="UP000023152"/>
    </source>
</evidence>
<dbReference type="InterPro" id="IPR007197">
    <property type="entry name" value="rSAM"/>
</dbReference>
<dbReference type="Gene3D" id="3.20.20.70">
    <property type="entry name" value="Aldolase class I"/>
    <property type="match status" value="1"/>
</dbReference>
<keyword evidence="4" id="KW-0949">S-adenosyl-L-methionine</keyword>
<organism evidence="9 10">
    <name type="scientific">Reticulomyxa filosa</name>
    <dbReference type="NCBI Taxonomy" id="46433"/>
    <lineage>
        <taxon>Eukaryota</taxon>
        <taxon>Sar</taxon>
        <taxon>Rhizaria</taxon>
        <taxon>Retaria</taxon>
        <taxon>Foraminifera</taxon>
        <taxon>Monothalamids</taxon>
        <taxon>Reticulomyxidae</taxon>
        <taxon>Reticulomyxa</taxon>
    </lineage>
</organism>
<dbReference type="Pfam" id="PF04055">
    <property type="entry name" value="Radical_SAM"/>
    <property type="match status" value="1"/>
</dbReference>
<dbReference type="NCBIfam" id="TIGR00048">
    <property type="entry name" value="rRNA_mod_RlmN"/>
    <property type="match status" value="1"/>
</dbReference>
<dbReference type="GO" id="GO:0030488">
    <property type="term" value="P:tRNA methylation"/>
    <property type="evidence" value="ECO:0007669"/>
    <property type="project" value="InterPro"/>
</dbReference>
<comment type="caution">
    <text evidence="9">The sequence shown here is derived from an EMBL/GenBank/DDBJ whole genome shotgun (WGS) entry which is preliminary data.</text>
</comment>
<evidence type="ECO:0000256" key="5">
    <source>
        <dbReference type="ARBA" id="ARBA00022723"/>
    </source>
</evidence>